<protein>
    <recommendedName>
        <fullName evidence="1">AAA+ ATPase domain-containing protein</fullName>
    </recommendedName>
</protein>
<dbReference type="SUPFAM" id="SSF52540">
    <property type="entry name" value="P-loop containing nucleoside triphosphate hydrolases"/>
    <property type="match status" value="1"/>
</dbReference>
<gene>
    <name evidence="2" type="ORF">GCM10010470_01500</name>
</gene>
<proteinExistence type="predicted"/>
<accession>A0ABN3V199</accession>
<evidence type="ECO:0000259" key="1">
    <source>
        <dbReference type="SMART" id="SM00382"/>
    </source>
</evidence>
<dbReference type="Pfam" id="PF00931">
    <property type="entry name" value="NB-ARC"/>
    <property type="match status" value="1"/>
</dbReference>
<dbReference type="EMBL" id="BAAAUX010000001">
    <property type="protein sequence ID" value="GAA2773495.1"/>
    <property type="molecule type" value="Genomic_DNA"/>
</dbReference>
<evidence type="ECO:0000313" key="2">
    <source>
        <dbReference type="EMBL" id="GAA2773495.1"/>
    </source>
</evidence>
<reference evidence="2 3" key="1">
    <citation type="journal article" date="2019" name="Int. J. Syst. Evol. Microbiol.">
        <title>The Global Catalogue of Microorganisms (GCM) 10K type strain sequencing project: providing services to taxonomists for standard genome sequencing and annotation.</title>
        <authorList>
            <consortium name="The Broad Institute Genomics Platform"/>
            <consortium name="The Broad Institute Genome Sequencing Center for Infectious Disease"/>
            <person name="Wu L."/>
            <person name="Ma J."/>
        </authorList>
    </citation>
    <scope>NUCLEOTIDE SEQUENCE [LARGE SCALE GENOMIC DNA]</scope>
    <source>
        <strain evidence="2 3">JCM 9383</strain>
    </source>
</reference>
<comment type="caution">
    <text evidence="2">The sequence shown here is derived from an EMBL/GenBank/DDBJ whole genome shotgun (WGS) entry which is preliminary data.</text>
</comment>
<dbReference type="SMART" id="SM00382">
    <property type="entry name" value="AAA"/>
    <property type="match status" value="1"/>
</dbReference>
<dbReference type="InterPro" id="IPR019734">
    <property type="entry name" value="TPR_rpt"/>
</dbReference>
<dbReference type="Proteomes" id="UP001500979">
    <property type="component" value="Unassembled WGS sequence"/>
</dbReference>
<dbReference type="Gene3D" id="3.40.50.300">
    <property type="entry name" value="P-loop containing nucleotide triphosphate hydrolases"/>
    <property type="match status" value="1"/>
</dbReference>
<dbReference type="Pfam" id="PF13424">
    <property type="entry name" value="TPR_12"/>
    <property type="match status" value="1"/>
</dbReference>
<dbReference type="InterPro" id="IPR011990">
    <property type="entry name" value="TPR-like_helical_dom_sf"/>
</dbReference>
<dbReference type="Gene3D" id="1.25.40.10">
    <property type="entry name" value="Tetratricopeptide repeat domain"/>
    <property type="match status" value="1"/>
</dbReference>
<dbReference type="InterPro" id="IPR002182">
    <property type="entry name" value="NB-ARC"/>
</dbReference>
<organism evidence="2 3">
    <name type="scientific">Saccharopolyspora taberi</name>
    <dbReference type="NCBI Taxonomy" id="60895"/>
    <lineage>
        <taxon>Bacteria</taxon>
        <taxon>Bacillati</taxon>
        <taxon>Actinomycetota</taxon>
        <taxon>Actinomycetes</taxon>
        <taxon>Pseudonocardiales</taxon>
        <taxon>Pseudonocardiaceae</taxon>
        <taxon>Saccharopolyspora</taxon>
    </lineage>
</organism>
<sequence>MLRNDEALKAFPRVLALLAVLALSPAKPVARDKINFYLTGDPNGLSATTLRGYAHALRECVGKGRISNPHQGALQLDVPLDKIDYWTFKDLLAQAGSGDLATRIETLRQARDLWTDAAEPLAGLGDVHFQYQVAEMQRLRREMYRDLVAAEAKHGEVAEALADARQACWLVGDDDGHFSSTIEELKKRSRVTREPARLQLLRSSRPIIFGRDQELERLDAWLVPDAELVRVVTVTGPPGVGKTELATTAARRAQSRFADGVLYVDLNGFSDDQQESIDDVRLSVLGSLDVRVNGQLAKDVASAYLSELAARSVLIIFDNAVNSAHVWDLLPGGAGSVVLVTSRSRLVELAVSKSVDHLELGPLDPEASMQLLADAIGDDRARNEKDAAERLLTAFGGIPLLLIIAAAQARRHPQARLESLLEEWKKEQTLLKLDVPGNRRLELRTVLSWSYGKLSKNAQQLFGLIGVHPLPVIRFEALTHMSGVASTQVRTGVAELVDANLLNVVDGHHDRYRAHDLINAYAAEIAAQWPASEQDAARKRLLEYLAHAGRACDLAMGSERELPLGPSPDTLPLPKPTTSSAARSWFDAEYPVYVAVLNDENFWKWQEYRWLLPLTLVTFQWRRGYWDEAVRFLLVARDLLRDVTTSNWGQDEQRLLIMTYRMLGGTYRLRREYPLAEGALRQSVATSVKAGDRHGEALGLQSLGVVHEEQGNWAEARKEFPRTAELFGLLSDRRGQSHALNGVASVFLADGSPHEALEKALEARSLASRETDPNGWAAIHRNLARCHAELGEDTAAVDYYRSAIEVYVEQGATIKEARGYFTIGKWLRRSGNLADERRCLERFCELCDNQRNLSEVDRERMKKARARLTQIRTR</sequence>
<name>A0ABN3V199_9PSEU</name>
<dbReference type="SMART" id="SM00028">
    <property type="entry name" value="TPR"/>
    <property type="match status" value="3"/>
</dbReference>
<dbReference type="SUPFAM" id="SSF48452">
    <property type="entry name" value="TPR-like"/>
    <property type="match status" value="1"/>
</dbReference>
<feature type="domain" description="AAA+ ATPase" evidence="1">
    <location>
        <begin position="228"/>
        <end position="361"/>
    </location>
</feature>
<dbReference type="InterPro" id="IPR003593">
    <property type="entry name" value="AAA+_ATPase"/>
</dbReference>
<dbReference type="PANTHER" id="PTHR47691">
    <property type="entry name" value="REGULATOR-RELATED"/>
    <property type="match status" value="1"/>
</dbReference>
<dbReference type="PANTHER" id="PTHR47691:SF3">
    <property type="entry name" value="HTH-TYPE TRANSCRIPTIONAL REGULATOR RV0890C-RELATED"/>
    <property type="match status" value="1"/>
</dbReference>
<evidence type="ECO:0000313" key="3">
    <source>
        <dbReference type="Proteomes" id="UP001500979"/>
    </source>
</evidence>
<keyword evidence="3" id="KW-1185">Reference proteome</keyword>
<dbReference type="InterPro" id="IPR027417">
    <property type="entry name" value="P-loop_NTPase"/>
</dbReference>